<dbReference type="PANTHER" id="PTHR24223">
    <property type="entry name" value="ATP-BINDING CASSETTE SUB-FAMILY C"/>
    <property type="match status" value="1"/>
</dbReference>
<dbReference type="GO" id="GO:0016020">
    <property type="term" value="C:membrane"/>
    <property type="evidence" value="ECO:0007669"/>
    <property type="project" value="InterPro"/>
</dbReference>
<dbReference type="AlphaFoldDB" id="A0A0L8H641"/>
<dbReference type="Gene3D" id="1.20.1560.10">
    <property type="entry name" value="ABC transporter type 1, transmembrane domain"/>
    <property type="match status" value="1"/>
</dbReference>
<dbReference type="PANTHER" id="PTHR24223:SF447">
    <property type="entry name" value="MULTIDRUG RESISTANCE-ASSOCIATED PROTEIN 5"/>
    <property type="match status" value="1"/>
</dbReference>
<dbReference type="InterPro" id="IPR036640">
    <property type="entry name" value="ABC1_TM_sf"/>
</dbReference>
<organism evidence="7">
    <name type="scientific">Octopus bimaculoides</name>
    <name type="common">California two-spotted octopus</name>
    <dbReference type="NCBI Taxonomy" id="37653"/>
    <lineage>
        <taxon>Eukaryota</taxon>
        <taxon>Metazoa</taxon>
        <taxon>Spiralia</taxon>
        <taxon>Lophotrochozoa</taxon>
        <taxon>Mollusca</taxon>
        <taxon>Cephalopoda</taxon>
        <taxon>Coleoidea</taxon>
        <taxon>Octopodiformes</taxon>
        <taxon>Octopoda</taxon>
        <taxon>Incirrata</taxon>
        <taxon>Octopodidae</taxon>
        <taxon>Octopus</taxon>
    </lineage>
</organism>
<evidence type="ECO:0000256" key="3">
    <source>
        <dbReference type="ARBA" id="ARBA00022840"/>
    </source>
</evidence>
<keyword evidence="3" id="KW-0067">ATP-binding</keyword>
<dbReference type="GO" id="GO:0005524">
    <property type="term" value="F:ATP binding"/>
    <property type="evidence" value="ECO:0007669"/>
    <property type="project" value="UniProtKB-KW"/>
</dbReference>
<name>A0A0L8H641_OCTBM</name>
<proteinExistence type="predicted"/>
<evidence type="ECO:0008006" key="8">
    <source>
        <dbReference type="Google" id="ProtNLM"/>
    </source>
</evidence>
<gene>
    <name evidence="7" type="ORF">OCBIM_22022445mg</name>
</gene>
<evidence type="ECO:0000256" key="5">
    <source>
        <dbReference type="ARBA" id="ARBA00023136"/>
    </source>
</evidence>
<feature type="transmembrane region" description="Helical" evidence="6">
    <location>
        <begin position="159"/>
        <end position="181"/>
    </location>
</feature>
<dbReference type="OrthoDB" id="6500128at2759"/>
<accession>A0A0L8H641</accession>
<evidence type="ECO:0000256" key="6">
    <source>
        <dbReference type="SAM" id="Phobius"/>
    </source>
</evidence>
<evidence type="ECO:0000313" key="7">
    <source>
        <dbReference type="EMBL" id="KOF84230.1"/>
    </source>
</evidence>
<keyword evidence="4 6" id="KW-1133">Transmembrane helix</keyword>
<keyword evidence="2" id="KW-0547">Nucleotide-binding</keyword>
<keyword evidence="1 6" id="KW-0812">Transmembrane</keyword>
<keyword evidence="5 6" id="KW-0472">Membrane</keyword>
<dbReference type="GO" id="GO:0042626">
    <property type="term" value="F:ATPase-coupled transmembrane transporter activity"/>
    <property type="evidence" value="ECO:0007669"/>
    <property type="project" value="TreeGrafter"/>
</dbReference>
<dbReference type="InterPro" id="IPR050173">
    <property type="entry name" value="ABC_transporter_C-like"/>
</dbReference>
<protein>
    <recommendedName>
        <fullName evidence="8">ABC transmembrane type-1 domain-containing protein</fullName>
    </recommendedName>
</protein>
<feature type="transmembrane region" description="Helical" evidence="6">
    <location>
        <begin position="193"/>
        <end position="211"/>
    </location>
</feature>
<dbReference type="SUPFAM" id="SSF90123">
    <property type="entry name" value="ABC transporter transmembrane region"/>
    <property type="match status" value="1"/>
</dbReference>
<dbReference type="STRING" id="37653.A0A0L8H641"/>
<evidence type="ECO:0000256" key="1">
    <source>
        <dbReference type="ARBA" id="ARBA00022692"/>
    </source>
</evidence>
<evidence type="ECO:0000256" key="2">
    <source>
        <dbReference type="ARBA" id="ARBA00022741"/>
    </source>
</evidence>
<evidence type="ECO:0000256" key="4">
    <source>
        <dbReference type="ARBA" id="ARBA00022989"/>
    </source>
</evidence>
<reference evidence="7" key="1">
    <citation type="submission" date="2015-07" db="EMBL/GenBank/DDBJ databases">
        <title>MeaNS - Measles Nucleotide Surveillance Program.</title>
        <authorList>
            <person name="Tran T."/>
            <person name="Druce J."/>
        </authorList>
    </citation>
    <scope>NUCLEOTIDE SEQUENCE</scope>
    <source>
        <strain evidence="7">UCB-OBI-ISO-001</strain>
        <tissue evidence="7">Gonad</tissue>
    </source>
</reference>
<dbReference type="EMBL" id="KQ419216">
    <property type="protein sequence ID" value="KOF84230.1"/>
    <property type="molecule type" value="Genomic_DNA"/>
</dbReference>
<sequence>MATTKNYIQRSAASAETNGMKTIDSGLDIGRFNIHAAPIPGNYSLTPTSRHVDSITKYKSAVKMMLPIRLTGKVEGIIPTHKVGLFSFAYITWFTRKLFEFFRMQKKGEMASILMCGKEDSCEKTIPRLKQIWFQEVSKKGPENASFSKAVMRFARTRIIMSIIFICFNAIISFLAASFLIRLFVQYLETPDQTLTTGLILATALTVCHFVRNFTYSFIWCTNFVTGHRVRNSCLGLMYDKVLRLQNVGSKQMGEVSFS</sequence>